<dbReference type="InterPro" id="IPR036179">
    <property type="entry name" value="Ig-like_dom_sf"/>
</dbReference>
<evidence type="ECO:0000313" key="8">
    <source>
        <dbReference type="Proteomes" id="UP001208570"/>
    </source>
</evidence>
<feature type="region of interest" description="Disordered" evidence="5">
    <location>
        <begin position="532"/>
        <end position="922"/>
    </location>
</feature>
<dbReference type="FunFam" id="2.60.40.10:FF:000107">
    <property type="entry name" value="Myosin, light chain kinase a"/>
    <property type="match status" value="1"/>
</dbReference>
<dbReference type="SUPFAM" id="SSF48726">
    <property type="entry name" value="Immunoglobulin"/>
    <property type="match status" value="7"/>
</dbReference>
<feature type="compositionally biased region" description="Basic and acidic residues" evidence="5">
    <location>
        <begin position="543"/>
        <end position="554"/>
    </location>
</feature>
<accession>A0AAD9KGJ9</accession>
<feature type="domain" description="Ig-like" evidence="6">
    <location>
        <begin position="1725"/>
        <end position="1814"/>
    </location>
</feature>
<feature type="compositionally biased region" description="Basic and acidic residues" evidence="5">
    <location>
        <begin position="871"/>
        <end position="890"/>
    </location>
</feature>
<dbReference type="PANTHER" id="PTHR45080:SF8">
    <property type="entry name" value="IG-LIKE DOMAIN-CONTAINING PROTEIN"/>
    <property type="match status" value="1"/>
</dbReference>
<protein>
    <recommendedName>
        <fullName evidence="6">Ig-like domain-containing protein</fullName>
    </recommendedName>
</protein>
<evidence type="ECO:0000313" key="7">
    <source>
        <dbReference type="EMBL" id="KAK2170143.1"/>
    </source>
</evidence>
<dbReference type="InterPro" id="IPR003598">
    <property type="entry name" value="Ig_sub2"/>
</dbReference>
<dbReference type="EMBL" id="JAODUP010000004">
    <property type="protein sequence ID" value="KAK2170143.1"/>
    <property type="molecule type" value="Genomic_DNA"/>
</dbReference>
<dbReference type="SMART" id="SM00408">
    <property type="entry name" value="IGc2"/>
    <property type="match status" value="3"/>
</dbReference>
<evidence type="ECO:0000256" key="5">
    <source>
        <dbReference type="SAM" id="MobiDB-lite"/>
    </source>
</evidence>
<keyword evidence="2" id="KW-1015">Disulfide bond</keyword>
<proteinExistence type="predicted"/>
<keyword evidence="3" id="KW-0393">Immunoglobulin domain</keyword>
<feature type="region of interest" description="Disordered" evidence="5">
    <location>
        <begin position="333"/>
        <end position="365"/>
    </location>
</feature>
<dbReference type="InterPro" id="IPR007110">
    <property type="entry name" value="Ig-like_dom"/>
</dbReference>
<feature type="compositionally biased region" description="Acidic residues" evidence="5">
    <location>
        <begin position="1630"/>
        <end position="1653"/>
    </location>
</feature>
<comment type="caution">
    <text evidence="7">The sequence shown here is derived from an EMBL/GenBank/DDBJ whole genome shotgun (WGS) entry which is preliminary data.</text>
</comment>
<dbReference type="Proteomes" id="UP001208570">
    <property type="component" value="Unassembled WGS sequence"/>
</dbReference>
<dbReference type="SMART" id="SM00409">
    <property type="entry name" value="IG"/>
    <property type="match status" value="7"/>
</dbReference>
<feature type="compositionally biased region" description="Low complexity" evidence="5">
    <location>
        <begin position="905"/>
        <end position="921"/>
    </location>
</feature>
<dbReference type="PANTHER" id="PTHR45080">
    <property type="entry name" value="CONTACTIN 5"/>
    <property type="match status" value="1"/>
</dbReference>
<name>A0AAD9KGJ9_9ANNE</name>
<feature type="region of interest" description="Disordered" evidence="5">
    <location>
        <begin position="1623"/>
        <end position="1658"/>
    </location>
</feature>
<dbReference type="Gene3D" id="2.60.40.10">
    <property type="entry name" value="Immunoglobulins"/>
    <property type="match status" value="7"/>
</dbReference>
<dbReference type="FunFam" id="2.60.40.10:FF:000612">
    <property type="entry name" value="palladin isoform X1"/>
    <property type="match status" value="1"/>
</dbReference>
<evidence type="ECO:0000259" key="6">
    <source>
        <dbReference type="PROSITE" id="PS50835"/>
    </source>
</evidence>
<keyword evidence="4" id="KW-0175">Coiled coil</keyword>
<feature type="compositionally biased region" description="Low complexity" evidence="5">
    <location>
        <begin position="346"/>
        <end position="357"/>
    </location>
</feature>
<reference evidence="7" key="1">
    <citation type="journal article" date="2023" name="Mol. Biol. Evol.">
        <title>Third-Generation Sequencing Reveals the Adaptive Role of the Epigenome in Three Deep-Sea Polychaetes.</title>
        <authorList>
            <person name="Perez M."/>
            <person name="Aroh O."/>
            <person name="Sun Y."/>
            <person name="Lan Y."/>
            <person name="Juniper S.K."/>
            <person name="Young C.R."/>
            <person name="Angers B."/>
            <person name="Qian P.Y."/>
        </authorList>
    </citation>
    <scope>NUCLEOTIDE SEQUENCE</scope>
    <source>
        <strain evidence="7">P08H-3</strain>
    </source>
</reference>
<evidence type="ECO:0000256" key="2">
    <source>
        <dbReference type="ARBA" id="ARBA00023157"/>
    </source>
</evidence>
<feature type="domain" description="Ig-like" evidence="6">
    <location>
        <begin position="174"/>
        <end position="265"/>
    </location>
</feature>
<dbReference type="GO" id="GO:0007156">
    <property type="term" value="P:homophilic cell adhesion via plasma membrane adhesion molecules"/>
    <property type="evidence" value="ECO:0007669"/>
    <property type="project" value="TreeGrafter"/>
</dbReference>
<evidence type="ECO:0000256" key="4">
    <source>
        <dbReference type="SAM" id="Coils"/>
    </source>
</evidence>
<dbReference type="InterPro" id="IPR050958">
    <property type="entry name" value="Cell_Adh-Cytoskel_Orgn"/>
</dbReference>
<feature type="compositionally biased region" description="Basic and acidic residues" evidence="5">
    <location>
        <begin position="695"/>
        <end position="706"/>
    </location>
</feature>
<dbReference type="InterPro" id="IPR003599">
    <property type="entry name" value="Ig_sub"/>
</dbReference>
<evidence type="ECO:0000256" key="3">
    <source>
        <dbReference type="ARBA" id="ARBA00023319"/>
    </source>
</evidence>
<dbReference type="Pfam" id="PF07679">
    <property type="entry name" value="I-set"/>
    <property type="match status" value="7"/>
</dbReference>
<dbReference type="InterPro" id="IPR013098">
    <property type="entry name" value="Ig_I-set"/>
</dbReference>
<feature type="compositionally biased region" description="Basic and acidic residues" evidence="5">
    <location>
        <begin position="586"/>
        <end position="684"/>
    </location>
</feature>
<dbReference type="FunFam" id="2.60.40.10:FF:000032">
    <property type="entry name" value="palladin isoform X1"/>
    <property type="match status" value="1"/>
</dbReference>
<dbReference type="GO" id="GO:0005886">
    <property type="term" value="C:plasma membrane"/>
    <property type="evidence" value="ECO:0007669"/>
    <property type="project" value="TreeGrafter"/>
</dbReference>
<feature type="compositionally biased region" description="Basic and acidic residues" evidence="5">
    <location>
        <begin position="744"/>
        <end position="759"/>
    </location>
</feature>
<feature type="domain" description="Ig-like" evidence="6">
    <location>
        <begin position="41"/>
        <end position="130"/>
    </location>
</feature>
<keyword evidence="1" id="KW-0732">Signal</keyword>
<feature type="compositionally biased region" description="Basic and acidic residues" evidence="5">
    <location>
        <begin position="568"/>
        <end position="578"/>
    </location>
</feature>
<dbReference type="PROSITE" id="PS50835">
    <property type="entry name" value="IG_LIKE"/>
    <property type="match status" value="3"/>
</dbReference>
<keyword evidence="8" id="KW-1185">Reference proteome</keyword>
<dbReference type="InterPro" id="IPR013783">
    <property type="entry name" value="Ig-like_fold"/>
</dbReference>
<feature type="compositionally biased region" description="Acidic residues" evidence="5">
    <location>
        <begin position="532"/>
        <end position="542"/>
    </location>
</feature>
<sequence>MIMDFTLSEQSIPRVKAACSAPLEVQEIAPDQQKLGLTTKPYFLMDIQNIWAEVGQKAVFEAQATGKPMPSFTWQRDNINITEDNKYKIFSDERGNTKLVIKNVNEADMGLYYCVAENREGKQKTAATLRVVDKGQLIDGEKPSVIRRRSLSREVTPVFDVPPLKAAPVGGTKPYFIQVPPSEMTAVSGDPVMMRCVVDGVPKPVVKWYKGARELNYTNRHRVLVEGDHHIMQIRAILQTDPGEYTIVAENPLGRTKTSVWLQVTPRADIDEDDYELIRKRLDFPDLQEFEPPRFVKRLPMENEVKEGESLQIGCKIEEMHMPEYIVGVELKEKPTERKEPEEEASAVSETVVSEAANKPSEQAPEAVTSVAETVAAAVITTAVAEVAATVVEKGSAPRIETPLENKTVKAGGVVKLTPKKIEEAAKVKLEVSAPVTEPQEVQADVQAEVAMKVVLTEDEVTKESEETTEAMITVESEAAEAVVMLTKEEEAVQQAEETAEAMITVQAEVEAEVMAETESSIQIEEESADVTLEVTEEETTTEEVKTAGKEVAVKEAVTIKETPTVEEVPKEEAPKAEKPKKKAPKKETPKEESLKIEKPQKEAPKTEKPKEETPKAEKLKEEAPKAEKPKEEAHKEEKPKEETPKEEAPKEEAPKAKAPVKEVPKEEVPKEEKPKEEAKKEVPEEVAPGSVPETPKETPEIVEEKKKKKKKKEKEEVSEESAVEPIGEEEKPKEEKKKKKKKDKSEEEVSAEEAAKEEKKKKKKKNKDDKSEEEVAVEEIQKEEKKKKKKKDKEEKSEEDISTEETVKEKGKKKKGKELKSEEEASPVEDTAKEEKKKKKKKEKVQEPSEDEVTKEDAAKVDKKKKKKKDKEEAADSSEKSPDDSVKEEKKKKKKEKEPKTEVTEQVEAEAAVTVQSSAAGTAETEVTLAAAGREAVEESVMLQTAETTQQYVTMTGESSDVTFDVTSSTKAIEGQTIVIGGGSTEEMDSTITLMTERPDAGAEQTIELTAETITIGEGAQQMAVGKSTGDIVGEKTGQIVVTRKGTVEVAEEKKYLKVVPGHLQNQCRRLFFYSRTKDGNILSNSDRIKIFTEDKNVYVLTISSAEKSDEGDYTIKASSSGGVIQLTSNIIVVSSDMRVHVTSSTEAVEGETIVIEGGHLVHGPMTAGIGGESTEEMDATITLMTERPAAGGDDSGHVTVSKTSAGGDTTVELRTVTRGGTVEVVGGDEGEVVMEGAPVPHLETPLRGSDNIPIGKDISISRKKYLKVVPGHLQNQCRRLFFYSRTKDGNILSNSDRIKIFTEDKNVYVLTISSAEKSDEGDYTIKASSSGGVIQLTSNIIVVSSDMRVHVTSSTEAVEGETIVIEGGHLVHGAMTTGTGGESTEEKDATITLMTERPAVGGDDSGHVTVSKTSAGGDTTVELRTVTRGGTVEVVGGDEGEVVMEGAPVPHLETPLRGSDNISIGKDISISRKKYLKVVPGHLQNQCRRLFFYSRTKDGNILSNSDRIKIFTEDKNVYVLTISSAEKSDEGDYTIKASSSGGVIQLTSNIIVVSSDMRVHVTSSTEAVEGETIVIEGGHLVHGPMTAGIGGESTEEMDATITLVTEQPEAAAEQTIEMTTETITIGSEDADDTEEESEEESEEEESEEDLGEEGKGEAVVTTITEGDDGSHMSVSKTKTIKKSVDGDTTVEVRTVTQKRIVEVVEGDDEEEEGEFSTEEAPVPQLETPLRGCVVNEGETARLQCKISCDVSLQITWTKDGSTLSSTDRIQIFSEGENVYVLTISSAQKSDEGDYTINASSPGGVIQLTANIIVLGETKDGSTLSSTDRIQIFSEGENVYVLTISSAQKSDEGDYTINASSPGGVIQLTANIIVLGDVHTYDDKPNERGIFSSSIFGGFLNQAIKIGEYMMSDYLM</sequence>
<feature type="coiled-coil region" evidence="4">
    <location>
        <begin position="479"/>
        <end position="513"/>
    </location>
</feature>
<organism evidence="7 8">
    <name type="scientific">Paralvinella palmiformis</name>
    <dbReference type="NCBI Taxonomy" id="53620"/>
    <lineage>
        <taxon>Eukaryota</taxon>
        <taxon>Metazoa</taxon>
        <taxon>Spiralia</taxon>
        <taxon>Lophotrochozoa</taxon>
        <taxon>Annelida</taxon>
        <taxon>Polychaeta</taxon>
        <taxon>Sedentaria</taxon>
        <taxon>Canalipalpata</taxon>
        <taxon>Terebellida</taxon>
        <taxon>Terebelliformia</taxon>
        <taxon>Alvinellidae</taxon>
        <taxon>Paralvinella</taxon>
    </lineage>
</organism>
<evidence type="ECO:0000256" key="1">
    <source>
        <dbReference type="ARBA" id="ARBA00022729"/>
    </source>
</evidence>
<gene>
    <name evidence="7" type="ORF">LSH36_4g13085</name>
</gene>